<evidence type="ECO:0000256" key="5">
    <source>
        <dbReference type="ARBA" id="ARBA00022692"/>
    </source>
</evidence>
<gene>
    <name evidence="9" type="ORF">SPPG_04095</name>
</gene>
<evidence type="ECO:0008006" key="11">
    <source>
        <dbReference type="Google" id="ProtNLM"/>
    </source>
</evidence>
<proteinExistence type="inferred from homology"/>
<evidence type="ECO:0000313" key="9">
    <source>
        <dbReference type="EMBL" id="KND00999.1"/>
    </source>
</evidence>
<protein>
    <recommendedName>
        <fullName evidence="11">Glycosyltransferase family 92 protein</fullName>
    </recommendedName>
</protein>
<dbReference type="GO" id="GO:0005737">
    <property type="term" value="C:cytoplasm"/>
    <property type="evidence" value="ECO:0007669"/>
    <property type="project" value="TreeGrafter"/>
</dbReference>
<organism evidence="9 10">
    <name type="scientific">Spizellomyces punctatus (strain DAOM BR117)</name>
    <dbReference type="NCBI Taxonomy" id="645134"/>
    <lineage>
        <taxon>Eukaryota</taxon>
        <taxon>Fungi</taxon>
        <taxon>Fungi incertae sedis</taxon>
        <taxon>Chytridiomycota</taxon>
        <taxon>Chytridiomycota incertae sedis</taxon>
        <taxon>Chytridiomycetes</taxon>
        <taxon>Spizellomycetales</taxon>
        <taxon>Spizellomycetaceae</taxon>
        <taxon>Spizellomyces</taxon>
    </lineage>
</organism>
<evidence type="ECO:0000256" key="1">
    <source>
        <dbReference type="ARBA" id="ARBA00004167"/>
    </source>
</evidence>
<dbReference type="RefSeq" id="XP_016609038.1">
    <property type="nucleotide sequence ID" value="XM_016752340.1"/>
</dbReference>
<dbReference type="OrthoDB" id="2526284at2759"/>
<dbReference type="PANTHER" id="PTHR21461">
    <property type="entry name" value="GLYCOSYLTRANSFERASE FAMILY 92 PROTEIN"/>
    <property type="match status" value="1"/>
</dbReference>
<keyword evidence="10" id="KW-1185">Reference proteome</keyword>
<name>A0A0L0HJI4_SPIPD</name>
<comment type="subcellular location">
    <subcellularLocation>
        <location evidence="1">Membrane</location>
        <topology evidence="1">Single-pass membrane protein</topology>
    </subcellularLocation>
</comment>
<evidence type="ECO:0000256" key="3">
    <source>
        <dbReference type="ARBA" id="ARBA00022676"/>
    </source>
</evidence>
<keyword evidence="7 8" id="KW-0472">Membrane</keyword>
<keyword evidence="6 8" id="KW-1133">Transmembrane helix</keyword>
<dbReference type="VEuPathDB" id="FungiDB:SPPG_04095"/>
<evidence type="ECO:0000256" key="7">
    <source>
        <dbReference type="ARBA" id="ARBA00023136"/>
    </source>
</evidence>
<keyword evidence="5 8" id="KW-0812">Transmembrane</keyword>
<dbReference type="GeneID" id="27687565"/>
<dbReference type="PANTHER" id="PTHR21461:SF69">
    <property type="entry name" value="GLYCOSYLTRANSFERASE FAMILY 92 PROTEIN"/>
    <property type="match status" value="1"/>
</dbReference>
<evidence type="ECO:0000256" key="6">
    <source>
        <dbReference type="ARBA" id="ARBA00022989"/>
    </source>
</evidence>
<dbReference type="AlphaFoldDB" id="A0A0L0HJI4"/>
<dbReference type="Proteomes" id="UP000053201">
    <property type="component" value="Unassembled WGS sequence"/>
</dbReference>
<comment type="similarity">
    <text evidence="2">Belongs to the glycosyltransferase 92 family.</text>
</comment>
<dbReference type="InParanoid" id="A0A0L0HJI4"/>
<evidence type="ECO:0000256" key="8">
    <source>
        <dbReference type="SAM" id="Phobius"/>
    </source>
</evidence>
<dbReference type="GO" id="GO:0016757">
    <property type="term" value="F:glycosyltransferase activity"/>
    <property type="evidence" value="ECO:0007669"/>
    <property type="project" value="UniProtKB-KW"/>
</dbReference>
<keyword evidence="4" id="KW-0808">Transferase</keyword>
<keyword evidence="3" id="KW-0328">Glycosyltransferase</keyword>
<dbReference type="EMBL" id="KQ257455">
    <property type="protein sequence ID" value="KND00999.1"/>
    <property type="molecule type" value="Genomic_DNA"/>
</dbReference>
<evidence type="ECO:0000256" key="2">
    <source>
        <dbReference type="ARBA" id="ARBA00007647"/>
    </source>
</evidence>
<feature type="transmembrane region" description="Helical" evidence="8">
    <location>
        <begin position="20"/>
        <end position="41"/>
    </location>
</feature>
<reference evidence="9 10" key="1">
    <citation type="submission" date="2009-08" db="EMBL/GenBank/DDBJ databases">
        <title>The Genome Sequence of Spizellomyces punctatus strain DAOM BR117.</title>
        <authorList>
            <consortium name="The Broad Institute Genome Sequencing Platform"/>
            <person name="Russ C."/>
            <person name="Cuomo C."/>
            <person name="Shea T."/>
            <person name="Young S.K."/>
            <person name="Zeng Q."/>
            <person name="Koehrsen M."/>
            <person name="Haas B."/>
            <person name="Borodovsky M."/>
            <person name="Guigo R."/>
            <person name="Alvarado L."/>
            <person name="Berlin A."/>
            <person name="Bochicchio J."/>
            <person name="Borenstein D."/>
            <person name="Chapman S."/>
            <person name="Chen Z."/>
            <person name="Engels R."/>
            <person name="Freedman E."/>
            <person name="Gellesch M."/>
            <person name="Goldberg J."/>
            <person name="Griggs A."/>
            <person name="Gujja S."/>
            <person name="Heiman D."/>
            <person name="Hepburn T."/>
            <person name="Howarth C."/>
            <person name="Jen D."/>
            <person name="Larson L."/>
            <person name="Lewis B."/>
            <person name="Mehta T."/>
            <person name="Park D."/>
            <person name="Pearson M."/>
            <person name="Roberts A."/>
            <person name="Saif S."/>
            <person name="Shenoy N."/>
            <person name="Sisk P."/>
            <person name="Stolte C."/>
            <person name="Sykes S."/>
            <person name="Thomson T."/>
            <person name="Walk T."/>
            <person name="White J."/>
            <person name="Yandava C."/>
            <person name="Burger G."/>
            <person name="Gray M.W."/>
            <person name="Holland P.W.H."/>
            <person name="King N."/>
            <person name="Lang F.B.F."/>
            <person name="Roger A.J."/>
            <person name="Ruiz-Trillo I."/>
            <person name="Lander E."/>
            <person name="Nusbaum C."/>
        </authorList>
    </citation>
    <scope>NUCLEOTIDE SEQUENCE [LARGE SCALE GENOMIC DNA]</scope>
    <source>
        <strain evidence="9 10">DAOM BR117</strain>
    </source>
</reference>
<sequence length="733" mass="84327">MLLGGVSRRLKRTAPHSRTLFYGCFPAFLTVTVLLLTFVTFSPSVRRRVSELTPEWLQKGSHLLPFHSGDSEEVNDEFTHPILITKEDTPEPYIVVATMIANQAHYLPEWIEFHLLQGVERFVIYHDSRKKTKDLSRQVAEPYIQSGIIEWIEWPQDAHNIEKVLGARQWPVEWAKREFYDQLENDCIKHNPARTSHLQAGCQAVAFIDAAARYRNRSRWVGAWDVDEFVFIPQEDTEGDVLGDHTLKNVLTKLEWWDQIWLNGRIFATNGYFSDPTPPSDGLPFTLVTERYEYRFDNDLNRQFDRSDIKGFDWTRKALVDPKIVTSNKIHGWLVEIPASENREERLMQTNFKDIVMYHYQFRSVLGNHDKAVANGNPAMEYLPVREVYFNEKKDTGILFMVPFVKEQLMKRITAGWWKGWEPPSAVARPFLGYQKAKQPQVCLAFAYLDPNLSKLRKSISSIFHHLRTYEPSLSFEAVLILPRSTYDKRLMDEFPFETLRFLNDTTSKAQAVDLLFEACTAPYILSLVDDYETRVGWLNPLRPEVVNRTERTVKAPIISAAVQLLEQRYDLLEVWIGDVPDIAVYNQNRTDWLPFTPSKNGKIDADYGAVKWYRVQSASATSVLGVSRFGGTLKHRERIISVGPVFPGQTGGNKLTETVDEYALQEDFAKRAAALGFSSAHFCLGEEPTSRQDQCNFDPDATYDGATTGLMWRIRPVDEDDRAKDGMIDRAL</sequence>
<dbReference type="InterPro" id="IPR008166">
    <property type="entry name" value="Glyco_transf_92"/>
</dbReference>
<accession>A0A0L0HJI4</accession>
<dbReference type="GO" id="GO:0016020">
    <property type="term" value="C:membrane"/>
    <property type="evidence" value="ECO:0007669"/>
    <property type="project" value="UniProtKB-SubCell"/>
</dbReference>
<evidence type="ECO:0000313" key="10">
    <source>
        <dbReference type="Proteomes" id="UP000053201"/>
    </source>
</evidence>
<dbReference type="Pfam" id="PF01697">
    <property type="entry name" value="Glyco_transf_92"/>
    <property type="match status" value="1"/>
</dbReference>
<evidence type="ECO:0000256" key="4">
    <source>
        <dbReference type="ARBA" id="ARBA00022679"/>
    </source>
</evidence>